<gene>
    <name evidence="2" type="ORF">Q3C12_15095</name>
</gene>
<protein>
    <submittedName>
        <fullName evidence="2">VOC family protein</fullName>
    </submittedName>
</protein>
<dbReference type="PANTHER" id="PTHR36437">
    <property type="entry name" value="GLYOXALASE/BLEOMYCIN RESISTANCE PROTEIN/DIOXYGENASE"/>
    <property type="match status" value="1"/>
</dbReference>
<name>A0ABT8VBH7_9BACL</name>
<proteinExistence type="predicted"/>
<accession>A0ABT8VBH7</accession>
<dbReference type="Proteomes" id="UP001168883">
    <property type="component" value="Unassembled WGS sequence"/>
</dbReference>
<dbReference type="EMBL" id="JAUMKJ010000016">
    <property type="protein sequence ID" value="MDO3678336.1"/>
    <property type="molecule type" value="Genomic_DNA"/>
</dbReference>
<evidence type="ECO:0000313" key="2">
    <source>
        <dbReference type="EMBL" id="MDO3678336.1"/>
    </source>
</evidence>
<dbReference type="SUPFAM" id="SSF54593">
    <property type="entry name" value="Glyoxalase/Bleomycin resistance protein/Dihydroxybiphenyl dioxygenase"/>
    <property type="match status" value="1"/>
</dbReference>
<dbReference type="PANTHER" id="PTHR36437:SF2">
    <property type="entry name" value="GLYOXALASE_BLEOMYCIN RESISTANCE PROTEIN_DIOXYGENASE"/>
    <property type="match status" value="1"/>
</dbReference>
<organism evidence="2 3">
    <name type="scientific">Paenibacillus ehimensis</name>
    <dbReference type="NCBI Taxonomy" id="79264"/>
    <lineage>
        <taxon>Bacteria</taxon>
        <taxon>Bacillati</taxon>
        <taxon>Bacillota</taxon>
        <taxon>Bacilli</taxon>
        <taxon>Bacillales</taxon>
        <taxon>Paenibacillaceae</taxon>
        <taxon>Paenibacillus</taxon>
    </lineage>
</organism>
<dbReference type="InterPro" id="IPR004360">
    <property type="entry name" value="Glyas_Fos-R_dOase_dom"/>
</dbReference>
<reference evidence="2" key="1">
    <citation type="submission" date="2023-07" db="EMBL/GenBank/DDBJ databases">
        <authorList>
            <person name="Aktuganov G."/>
            <person name="Boyko T."/>
            <person name="Delegan Y."/>
            <person name="Galimzianova N."/>
            <person name="Gilvanova E."/>
            <person name="Korobov V."/>
            <person name="Kuzmina L."/>
            <person name="Melentiev A."/>
            <person name="Milman P."/>
            <person name="Ryabova A."/>
            <person name="Stupak E."/>
            <person name="Yasakov T."/>
            <person name="Zharikova N."/>
            <person name="Zhurenko E."/>
        </authorList>
    </citation>
    <scope>NUCLEOTIDE SEQUENCE</scope>
    <source>
        <strain evidence="2">IB-739</strain>
    </source>
</reference>
<sequence>MLERLEHMQIPVRNVKEAVQWYTHHLGFRLEELTEGRHAFLTLHSGPMLMLWETPEETHANFTVRGETMPVLLYRTSDIHTLYDKLHAAGTRIAFYKDEGFGWVLKFYDPSGNLWGVIQPNA</sequence>
<dbReference type="Pfam" id="PF00903">
    <property type="entry name" value="Glyoxalase"/>
    <property type="match status" value="1"/>
</dbReference>
<evidence type="ECO:0000313" key="3">
    <source>
        <dbReference type="Proteomes" id="UP001168883"/>
    </source>
</evidence>
<comment type="caution">
    <text evidence="2">The sequence shown here is derived from an EMBL/GenBank/DDBJ whole genome shotgun (WGS) entry which is preliminary data.</text>
</comment>
<dbReference type="Gene3D" id="3.10.180.10">
    <property type="entry name" value="2,3-Dihydroxybiphenyl 1,2-Dioxygenase, domain 1"/>
    <property type="match status" value="1"/>
</dbReference>
<dbReference type="RefSeq" id="WP_025852240.1">
    <property type="nucleotide sequence ID" value="NZ_JARLKN010000052.1"/>
</dbReference>
<dbReference type="InterPro" id="IPR037523">
    <property type="entry name" value="VOC_core"/>
</dbReference>
<dbReference type="PROSITE" id="PS51819">
    <property type="entry name" value="VOC"/>
    <property type="match status" value="1"/>
</dbReference>
<dbReference type="CDD" id="cd06587">
    <property type="entry name" value="VOC"/>
    <property type="match status" value="1"/>
</dbReference>
<dbReference type="InterPro" id="IPR029068">
    <property type="entry name" value="Glyas_Bleomycin-R_OHBP_Dase"/>
</dbReference>
<keyword evidence="3" id="KW-1185">Reference proteome</keyword>
<feature type="domain" description="VOC" evidence="1">
    <location>
        <begin position="4"/>
        <end position="120"/>
    </location>
</feature>
<evidence type="ECO:0000259" key="1">
    <source>
        <dbReference type="PROSITE" id="PS51819"/>
    </source>
</evidence>